<reference evidence="1" key="1">
    <citation type="submission" date="2022-07" db="EMBL/GenBank/DDBJ databases">
        <title>Genome sequencing of Photobacterium atrarenae GJH2-4.</title>
        <authorList>
            <person name="Park S.-J."/>
        </authorList>
    </citation>
    <scope>NUCLEOTIDE SEQUENCE</scope>
    <source>
        <strain evidence="1">GJH2-4</strain>
    </source>
</reference>
<protein>
    <submittedName>
        <fullName evidence="1">Glycosyltransferase</fullName>
        <ecNumber evidence="1">2.4.-.-</ecNumber>
    </submittedName>
</protein>
<dbReference type="Gene3D" id="3.40.50.2000">
    <property type="entry name" value="Glycogen Phosphorylase B"/>
    <property type="match status" value="2"/>
</dbReference>
<dbReference type="PANTHER" id="PTHR12526">
    <property type="entry name" value="GLYCOSYLTRANSFERASE"/>
    <property type="match status" value="1"/>
</dbReference>
<name>A0ABY5GC08_9GAMM</name>
<dbReference type="Proteomes" id="UP001057998">
    <property type="component" value="Chromosome 1"/>
</dbReference>
<dbReference type="EC" id="2.4.-.-" evidence="1"/>
<keyword evidence="1" id="KW-0328">Glycosyltransferase</keyword>
<sequence length="390" mass="42527">MTNHGMANQRMKKIGYVIPTFPVLSETFIGVEMRAMMRKGHDVQPFAFAGTEHYQPADHALVARCQYIPTTLSAGALRHLVNMASTHKFLTEQQGFSYFSLLKQGAILAELARRAGCDHLHAHFAWHSAATAIVAAKLLGISVSLVGHGADIYAAPEDLNSKLNHIDFGCAVTQDMMRHLQTRTSTRIHYVACGLEPSHYPPLNPDWVPGKDFLFIGRLVEKKGIDTLVEAFARLPTTTALDIVGDGPLMPGLQRTLQERGLTRQIRLLGAQNADWLREHAGDYKALVAPFCIAANGDRDTGPLVIKEAMGLGLPVITSDLAGCNEILDPQSGLQVPMQNASALAQMMAQVLGQPFTALSPLRTQAYQRVFDLYNADLHAGRLSCLVEGA</sequence>
<dbReference type="Pfam" id="PF13692">
    <property type="entry name" value="Glyco_trans_1_4"/>
    <property type="match status" value="1"/>
</dbReference>
<proteinExistence type="predicted"/>
<evidence type="ECO:0000313" key="1">
    <source>
        <dbReference type="EMBL" id="UTV26730.1"/>
    </source>
</evidence>
<evidence type="ECO:0000313" key="2">
    <source>
        <dbReference type="Proteomes" id="UP001057998"/>
    </source>
</evidence>
<organism evidence="1 2">
    <name type="scientific">Photobacterium atrarenae</name>
    <dbReference type="NCBI Taxonomy" id="865757"/>
    <lineage>
        <taxon>Bacteria</taxon>
        <taxon>Pseudomonadati</taxon>
        <taxon>Pseudomonadota</taxon>
        <taxon>Gammaproteobacteria</taxon>
        <taxon>Vibrionales</taxon>
        <taxon>Vibrionaceae</taxon>
        <taxon>Photobacterium</taxon>
    </lineage>
</organism>
<dbReference type="RefSeq" id="WP_255387938.1">
    <property type="nucleotide sequence ID" value="NZ_CP101508.1"/>
</dbReference>
<dbReference type="EMBL" id="CP101508">
    <property type="protein sequence ID" value="UTV26730.1"/>
    <property type="molecule type" value="Genomic_DNA"/>
</dbReference>
<keyword evidence="1" id="KW-0808">Transferase</keyword>
<dbReference type="SUPFAM" id="SSF53756">
    <property type="entry name" value="UDP-Glycosyltransferase/glycogen phosphorylase"/>
    <property type="match status" value="1"/>
</dbReference>
<gene>
    <name evidence="1" type="ORF">NNL38_10205</name>
</gene>
<accession>A0ABY5GC08</accession>
<dbReference type="GO" id="GO:0016757">
    <property type="term" value="F:glycosyltransferase activity"/>
    <property type="evidence" value="ECO:0007669"/>
    <property type="project" value="UniProtKB-KW"/>
</dbReference>
<keyword evidence="2" id="KW-1185">Reference proteome</keyword>